<dbReference type="PROSITE" id="PS51721">
    <property type="entry name" value="G_CP"/>
    <property type="match status" value="1"/>
</dbReference>
<dbReference type="InterPro" id="IPR004881">
    <property type="entry name" value="Ribosome_biogen_GTPase_RsgA"/>
</dbReference>
<dbReference type="SUPFAM" id="SSF52540">
    <property type="entry name" value="P-loop containing nucleoside triphosphate hydrolases"/>
    <property type="match status" value="1"/>
</dbReference>
<dbReference type="Gene3D" id="2.40.50.140">
    <property type="entry name" value="Nucleic acid-binding proteins"/>
    <property type="match status" value="1"/>
</dbReference>
<evidence type="ECO:0000259" key="5">
    <source>
        <dbReference type="PROSITE" id="PS50936"/>
    </source>
</evidence>
<keyword evidence="8" id="KW-1185">Reference proteome</keyword>
<dbReference type="PANTHER" id="PTHR32120">
    <property type="entry name" value="SMALL RIBOSOMAL SUBUNIT BIOGENESIS GTPASE RSGA"/>
    <property type="match status" value="1"/>
</dbReference>
<dbReference type="PROSITE" id="PS50936">
    <property type="entry name" value="ENGC_GTPASE"/>
    <property type="match status" value="1"/>
</dbReference>
<keyword evidence="3" id="KW-0694">RNA-binding</keyword>
<name>A0A5B9R4K7_9BACT</name>
<proteinExistence type="inferred from homology"/>
<evidence type="ECO:0000313" key="8">
    <source>
        <dbReference type="Proteomes" id="UP000325286"/>
    </source>
</evidence>
<feature type="binding site" evidence="3">
    <location>
        <begin position="209"/>
        <end position="212"/>
    </location>
    <ligand>
        <name>GTP</name>
        <dbReference type="ChEBI" id="CHEBI:37565"/>
    </ligand>
</feature>
<dbReference type="GO" id="GO:0005525">
    <property type="term" value="F:GTP binding"/>
    <property type="evidence" value="ECO:0007669"/>
    <property type="project" value="UniProtKB-UniRule"/>
</dbReference>
<keyword evidence="3" id="KW-0862">Zinc</keyword>
<feature type="binding site" evidence="3">
    <location>
        <position position="347"/>
    </location>
    <ligand>
        <name>Zn(2+)</name>
        <dbReference type="ChEBI" id="CHEBI:29105"/>
    </ligand>
</feature>
<feature type="binding site" evidence="3">
    <location>
        <position position="355"/>
    </location>
    <ligand>
        <name>Zn(2+)</name>
        <dbReference type="ChEBI" id="CHEBI:29105"/>
    </ligand>
</feature>
<dbReference type="GO" id="GO:0042274">
    <property type="term" value="P:ribosomal small subunit biogenesis"/>
    <property type="evidence" value="ECO:0007669"/>
    <property type="project" value="UniProtKB-UniRule"/>
</dbReference>
<keyword evidence="2 3" id="KW-0342">GTP-binding</keyword>
<evidence type="ECO:0000259" key="6">
    <source>
        <dbReference type="PROSITE" id="PS51721"/>
    </source>
</evidence>
<feature type="binding site" evidence="3">
    <location>
        <position position="342"/>
    </location>
    <ligand>
        <name>Zn(2+)</name>
        <dbReference type="ChEBI" id="CHEBI:29105"/>
    </ligand>
</feature>
<dbReference type="AlphaFoldDB" id="A0A5B9R4K7"/>
<dbReference type="GO" id="GO:0019843">
    <property type="term" value="F:rRNA binding"/>
    <property type="evidence" value="ECO:0007669"/>
    <property type="project" value="UniProtKB-KW"/>
</dbReference>
<reference evidence="7 8" key="1">
    <citation type="submission" date="2019-08" db="EMBL/GenBank/DDBJ databases">
        <title>Deep-cultivation of Planctomycetes and their phenomic and genomic characterization uncovers novel biology.</title>
        <authorList>
            <person name="Wiegand S."/>
            <person name="Jogler M."/>
            <person name="Boedeker C."/>
            <person name="Pinto D."/>
            <person name="Vollmers J."/>
            <person name="Rivas-Marin E."/>
            <person name="Kohn T."/>
            <person name="Peeters S.H."/>
            <person name="Heuer A."/>
            <person name="Rast P."/>
            <person name="Oberbeckmann S."/>
            <person name="Bunk B."/>
            <person name="Jeske O."/>
            <person name="Meyerdierks A."/>
            <person name="Storesund J.E."/>
            <person name="Kallscheuer N."/>
            <person name="Luecker S."/>
            <person name="Lage O.M."/>
            <person name="Pohl T."/>
            <person name="Merkel B.J."/>
            <person name="Hornburger P."/>
            <person name="Mueller R.-W."/>
            <person name="Bruemmer F."/>
            <person name="Labrenz M."/>
            <person name="Spormann A.M."/>
            <person name="Op den Camp H."/>
            <person name="Overmann J."/>
            <person name="Amann R."/>
            <person name="Jetten M.S.M."/>
            <person name="Mascher T."/>
            <person name="Medema M.H."/>
            <person name="Devos D.P."/>
            <person name="Kaster A.-K."/>
            <person name="Ovreas L."/>
            <person name="Rohde M."/>
            <person name="Galperin M.Y."/>
            <person name="Jogler C."/>
        </authorList>
    </citation>
    <scope>NUCLEOTIDE SEQUENCE [LARGE SCALE GENOMIC DNA]</scope>
    <source>
        <strain evidence="7 8">UC8</strain>
    </source>
</reference>
<evidence type="ECO:0000313" key="7">
    <source>
        <dbReference type="EMBL" id="QEG41401.1"/>
    </source>
</evidence>
<dbReference type="InterPro" id="IPR010914">
    <property type="entry name" value="RsgA_GTPase_dom"/>
</dbReference>
<comment type="subcellular location">
    <subcellularLocation>
        <location evidence="3">Cytoplasm</location>
    </subcellularLocation>
</comment>
<dbReference type="NCBIfam" id="TIGR00157">
    <property type="entry name" value="ribosome small subunit-dependent GTPase A"/>
    <property type="match status" value="1"/>
</dbReference>
<organism evidence="7 8">
    <name type="scientific">Roseimaritima ulvae</name>
    <dbReference type="NCBI Taxonomy" id="980254"/>
    <lineage>
        <taxon>Bacteria</taxon>
        <taxon>Pseudomonadati</taxon>
        <taxon>Planctomycetota</taxon>
        <taxon>Planctomycetia</taxon>
        <taxon>Pirellulales</taxon>
        <taxon>Pirellulaceae</taxon>
        <taxon>Roseimaritima</taxon>
    </lineage>
</organism>
<dbReference type="InterPro" id="IPR012340">
    <property type="entry name" value="NA-bd_OB-fold"/>
</dbReference>
<keyword evidence="3" id="KW-0479">Metal-binding</keyword>
<feature type="domain" description="EngC GTPase" evidence="5">
    <location>
        <begin position="169"/>
        <end position="316"/>
    </location>
</feature>
<keyword evidence="1 3" id="KW-0547">Nucleotide-binding</keyword>
<dbReference type="EC" id="3.6.1.-" evidence="3"/>
<keyword evidence="3" id="KW-0699">rRNA-binding</keyword>
<evidence type="ECO:0000256" key="4">
    <source>
        <dbReference type="SAM" id="MobiDB-lite"/>
    </source>
</evidence>
<feature type="region of interest" description="Disordered" evidence="4">
    <location>
        <begin position="1"/>
        <end position="27"/>
    </location>
</feature>
<dbReference type="Pfam" id="PF03193">
    <property type="entry name" value="RsgA_GTPase"/>
    <property type="match status" value="1"/>
</dbReference>
<dbReference type="OrthoDB" id="9809485at2"/>
<dbReference type="Gene3D" id="3.40.50.300">
    <property type="entry name" value="P-loop containing nucleotide triphosphate hydrolases"/>
    <property type="match status" value="1"/>
</dbReference>
<accession>A0A5B9R4K7</accession>
<comment type="similarity">
    <text evidence="3">Belongs to the TRAFAC class YlqF/YawG GTPase family. RsgA subfamily.</text>
</comment>
<dbReference type="Gene3D" id="1.10.40.50">
    <property type="entry name" value="Probable gtpase engc, domain 3"/>
    <property type="match status" value="1"/>
</dbReference>
<dbReference type="GO" id="GO:0003924">
    <property type="term" value="F:GTPase activity"/>
    <property type="evidence" value="ECO:0007669"/>
    <property type="project" value="UniProtKB-UniRule"/>
</dbReference>
<comment type="subunit">
    <text evidence="3">Monomer. Associates with 30S ribosomal subunit, binds 16S rRNA.</text>
</comment>
<keyword evidence="3" id="KW-0690">Ribosome biogenesis</keyword>
<dbReference type="HAMAP" id="MF_01820">
    <property type="entry name" value="GTPase_RsgA"/>
    <property type="match status" value="1"/>
</dbReference>
<protein>
    <recommendedName>
        <fullName evidence="3">Small ribosomal subunit biogenesis GTPase RsgA</fullName>
        <ecNumber evidence="3">3.6.1.-</ecNumber>
    </recommendedName>
</protein>
<evidence type="ECO:0000256" key="2">
    <source>
        <dbReference type="ARBA" id="ARBA00023134"/>
    </source>
</evidence>
<dbReference type="PANTHER" id="PTHR32120:SF11">
    <property type="entry name" value="SMALL RIBOSOMAL SUBUNIT BIOGENESIS GTPASE RSGA 1, MITOCHONDRIAL-RELATED"/>
    <property type="match status" value="1"/>
</dbReference>
<evidence type="ECO:0000256" key="1">
    <source>
        <dbReference type="ARBA" id="ARBA00022741"/>
    </source>
</evidence>
<feature type="binding site" evidence="3">
    <location>
        <begin position="260"/>
        <end position="268"/>
    </location>
    <ligand>
        <name>GTP</name>
        <dbReference type="ChEBI" id="CHEBI:37565"/>
    </ligand>
</feature>
<keyword evidence="3 7" id="KW-0378">Hydrolase</keyword>
<dbReference type="InterPro" id="IPR027417">
    <property type="entry name" value="P-loop_NTPase"/>
</dbReference>
<dbReference type="InterPro" id="IPR030378">
    <property type="entry name" value="G_CP_dom"/>
</dbReference>
<dbReference type="GO" id="GO:0046872">
    <property type="term" value="F:metal ion binding"/>
    <property type="evidence" value="ECO:0007669"/>
    <property type="project" value="UniProtKB-KW"/>
</dbReference>
<gene>
    <name evidence="3 7" type="primary">rsgA</name>
    <name evidence="7" type="ORF">UC8_34220</name>
</gene>
<keyword evidence="3" id="KW-0963">Cytoplasm</keyword>
<feature type="domain" description="CP-type G" evidence="6">
    <location>
        <begin position="159"/>
        <end position="318"/>
    </location>
</feature>
<dbReference type="Proteomes" id="UP000325286">
    <property type="component" value="Chromosome"/>
</dbReference>
<feature type="binding site" evidence="3">
    <location>
        <position position="349"/>
    </location>
    <ligand>
        <name>Zn(2+)</name>
        <dbReference type="ChEBI" id="CHEBI:29105"/>
    </ligand>
</feature>
<comment type="function">
    <text evidence="3">One of several proteins that assist in the late maturation steps of the functional core of the 30S ribosomal subunit. Helps release RbfA from mature subunits. May play a role in the assembly of ribosomal proteins into the subunit. Circularly permuted GTPase that catalyzes slow GTP hydrolysis, GTPase activity is stimulated by the 30S ribosomal subunit.</text>
</comment>
<dbReference type="EMBL" id="CP042914">
    <property type="protein sequence ID" value="QEG41401.1"/>
    <property type="molecule type" value="Genomic_DNA"/>
</dbReference>
<evidence type="ECO:0000256" key="3">
    <source>
        <dbReference type="HAMAP-Rule" id="MF_01820"/>
    </source>
</evidence>
<dbReference type="CDD" id="cd01854">
    <property type="entry name" value="YjeQ_EngC"/>
    <property type="match status" value="1"/>
</dbReference>
<dbReference type="GO" id="GO:0005737">
    <property type="term" value="C:cytoplasm"/>
    <property type="evidence" value="ECO:0007669"/>
    <property type="project" value="UniProtKB-SubCell"/>
</dbReference>
<sequence length="383" mass="41888">MAGKKRSKDNRKVRADFRKKHQGRVRKSDLTREFKQGDGHAIEDVIQGERVSGKGDLTRRRTIIGANASPDDAAGLNVQLDVDASLIAGRVLSVHGLQSRVLADDGVLYECAVRQLLKSLSTDQRHVVVAGDRVVIRADADSTSMIERIEPRSSELSRTSKGRQHVIVANCDYLLIVASAAQPGLKPNLIDRFLLTAEQFGIRPIICINKVDLVDAVDLQPIVGVYAQLGYRVLLTSAETGQGIEYLRALVHDSQTVVAGQSGVGKSSLLNALEPELGLRVGKVSQENDKGKHTTTAAQLIPLQFGGFVVDTPGIRQFQLWDIAANEVSGLMRDLRSYVDACRFPDCMHINEHDCAVKDAVADGRIDARRYDAYCQIVEDLAS</sequence>
<comment type="cofactor">
    <cofactor evidence="3">
        <name>Zn(2+)</name>
        <dbReference type="ChEBI" id="CHEBI:29105"/>
    </cofactor>
    <text evidence="3">Binds 1 zinc ion per subunit.</text>
</comment>
<dbReference type="RefSeq" id="WP_068138287.1">
    <property type="nucleotide sequence ID" value="NZ_CP042914.1"/>
</dbReference>
<dbReference type="KEGG" id="rul:UC8_34220"/>